<reference evidence="1" key="2">
    <citation type="journal article" date="2010" name="Genome Biol. Evol.">
        <title>The exceptionally large chloroplast genome of the green alga Floydiella terrestris illuminates the evolutionary history of the Chlorophyceae.</title>
        <authorList>
            <person name="Brouard J.S."/>
            <person name="Otis C."/>
            <person name="Lemieux C."/>
            <person name="Turmel M."/>
        </authorList>
    </citation>
    <scope>NUCLEOTIDE SEQUENCE</scope>
</reference>
<dbReference type="RefSeq" id="YP_003795513.1">
    <property type="nucleotide sequence ID" value="NC_014346.1"/>
</dbReference>
<keyword evidence="1" id="KW-0934">Plastid</keyword>
<organism evidence="1">
    <name type="scientific">Floydiella terrestris</name>
    <name type="common">Green alga</name>
    <name type="synonym">Planophila terrestris</name>
    <dbReference type="NCBI Taxonomy" id="51328"/>
    <lineage>
        <taxon>Eukaryota</taxon>
        <taxon>Viridiplantae</taxon>
        <taxon>Chlorophyta</taxon>
        <taxon>core chlorophytes</taxon>
        <taxon>Chlorophyceae</taxon>
        <taxon>OCC clade</taxon>
        <taxon>Chaetopeltidales</taxon>
        <taxon>Chaetopeltidaceae</taxon>
        <taxon>Floydiella</taxon>
    </lineage>
</organism>
<reference evidence="1" key="1">
    <citation type="journal article" date="2008" name="J. Phycol.">
        <title>Deep division in the Chlorophyceae (Chlorophyta) revealed by chloroplast phylogenomic analyseS.</title>
        <authorList>
            <person name="Turmel M."/>
            <person name="Brouard J.-S."/>
            <person name="Gagnon C."/>
            <person name="Otis C."/>
            <person name="Lemieux C."/>
        </authorList>
    </citation>
    <scope>NUCLEOTIDE SEQUENCE</scope>
</reference>
<evidence type="ECO:0000313" key="1">
    <source>
        <dbReference type="EMBL" id="ACZ58504.1"/>
    </source>
</evidence>
<keyword evidence="1" id="KW-0150">Chloroplast</keyword>
<protein>
    <submittedName>
        <fullName evidence="1">Uncharacterized protein orf183</fullName>
    </submittedName>
</protein>
<sequence>MNHPSGSKHSGWKGGVAEEKREGYDREKYNTWRQGIFISSKLKCFLTGLSLPNELQAHHLDSWFTASEKRYEISNGVLLLKEIHVQFHSEYGYHTTRESFEQFCLEKFNKKEFPWVTDKQAMKQLDGILLKRKEKGKEELSKMISERNSILKEGNYENRKSKLFLYCPKHDATHHTTVFHFKR</sequence>
<dbReference type="AlphaFoldDB" id="E2DSL5"/>
<dbReference type="GeneID" id="9481872"/>
<dbReference type="EMBL" id="GU196268">
    <property type="protein sequence ID" value="ACZ58504.1"/>
    <property type="molecule type" value="Genomic_DNA"/>
</dbReference>
<gene>
    <name evidence="1" type="primary">orf183</name>
</gene>
<accession>E2DSL5</accession>
<geneLocation type="chloroplast" evidence="1"/>
<proteinExistence type="predicted"/>
<name>E2DSL5_FLOTE</name>